<sequence length="1466" mass="151215">MRTRKKLVGAASAALISAAMMLAPIGAATASPTSPPDQGSSATPDPDGPFAPGRPGAADPRDPSAGIGQHATGEPQLYEPEADSGFHPIDSTGSSDDAAEKLGQADTRLLQQAQIEETTTVTVMMLARKGATDDVVTAVREAGGTVGSVTEKLGYVRAAVPTDSVSTLAGLSAVKAIDLNRTYRIPVPDLRTGIAPTRSARDAGPSAPDASTPGANPYLPIDETGATSFVEANPEWDGRGTVVGVLDTGVDVGHPALQKTSDGKPKIIDWVTATDPLLDGDGSWVEMSIPKSGPSFTYRGDTWSAPAGDFLLGVFYEYSTSGSDFAGDLNGNGDVWDAFGVLYEPSTHKIWVDADNDKDFTDAPAMAPYAIDQQVDHFGVDEPTTPENERIPFVVEYRDDVDLSPIGNDGATGTYVNIGLPAASHGTHVAGIVAATSMFGGEMHGAAPGAQIVSSRACTFDGGCTQAALTEGMIDLVLNRDVDVVNLSIGGLPALNDGSDVVSDLYDQLIDEYDVQIVIAAGNDGLGSNTVSSPSVAGQAISVAASVSSRTWWADYGATVTAAQGIFGFSSRGPAENGALAPQVSAPGAAVSSIPMWLPGQPVPEAGYGLPAGYGMANGTSMAAPQVAGSAALLLSAAKADSVPVSAAALKTALIGTASLIPGIPTTAQGAGIVDTVAAWRELAATVSVNTLEVSAPVCSSLSGLLETPHTGAGVYNRCLPEEGGQVTGDEKTYKVGVTRTTGADKSIVHRVGWIGNDGTFSARTSLPLQKGKAASVTVTATAKASGVHSAIMTVDDPATAGIDQFVPVTVLATTPLARPDYSVTDSGTLPRGGSTSLLVPVPPGVEALQMTLEGIADGSQVRILPIDPDGIPADSNASDHCYTAYADPGNCDATARPVYRPKPGIWEFVIEARRTSGTDANTYTAEVSLQGMSVEPGSTTLDSVTMNEPTEVGMSGTNTFGPVDAHVATGEIGTVVDLFSTVAQGEVTANQLYVPRGATRLDLTLTPRADADLDFYVYFGGRAVGQSTATGNAAERIVIDDPQPGTYYVVVAGLSVPAEGVTFDYHQEMFSKGQGTVAPKSEATFELSAGESMPVDGALTVSARQLTGAPMVGRVRVANEYGTIIGAASVEITTVEVPQLDVVSWAPPFVGAEMTDGGVAAGDRQYEGRMTPTTWTAEDGLVNLALEDREYGAALGINEDRTAVGVVTDSAGNFLPSLWAADGSLTVIGMPGWRPYSNGYATAVNDEGVVAGFAELLQQDPDGAWHSYSEGYARTPDGTFGKLEHLSSNPSGTQPRAINAAGTVVGNSLAEDDAPHAVTWDAATGAVRDLGTLPGQWTAQAMDVNATGTVVGTSGDDAFAWTEANGMTRLADYGFDATAEKVTDDGWVLGTVELEPYFAVAAMWDPQGRLWDLSGMIPVEDGGWFLPTYSFDINNRHQLMLYGEGGPDSAPSSTVMLSIPAGLRE</sequence>
<dbReference type="Pfam" id="PF00082">
    <property type="entry name" value="Peptidase_S8"/>
    <property type="match status" value="1"/>
</dbReference>
<organism evidence="10 11">
    <name type="scientific">Agromyces ramosus</name>
    <dbReference type="NCBI Taxonomy" id="33879"/>
    <lineage>
        <taxon>Bacteria</taxon>
        <taxon>Bacillati</taxon>
        <taxon>Actinomycetota</taxon>
        <taxon>Actinomycetes</taxon>
        <taxon>Micrococcales</taxon>
        <taxon>Microbacteriaceae</taxon>
        <taxon>Agromyces</taxon>
    </lineage>
</organism>
<dbReference type="InterPro" id="IPR036852">
    <property type="entry name" value="Peptidase_S8/S53_dom_sf"/>
</dbReference>
<feature type="active site" description="Charge relay system" evidence="5">
    <location>
        <position position="425"/>
    </location>
</feature>
<feature type="active site" description="Charge relay system" evidence="5">
    <location>
        <position position="621"/>
    </location>
</feature>
<dbReference type="PROSITE" id="PS00137">
    <property type="entry name" value="SUBTILASE_HIS"/>
    <property type="match status" value="1"/>
</dbReference>
<comment type="caution">
    <text evidence="10">The sequence shown here is derived from an EMBL/GenBank/DDBJ whole genome shotgun (WGS) entry which is preliminary data.</text>
</comment>
<evidence type="ECO:0000256" key="8">
    <source>
        <dbReference type="SAM" id="SignalP"/>
    </source>
</evidence>
<feature type="chain" id="PRO_5047218335" evidence="8">
    <location>
        <begin position="31"/>
        <end position="1466"/>
    </location>
</feature>
<dbReference type="RefSeq" id="WP_307039372.1">
    <property type="nucleotide sequence ID" value="NZ_JAUSYY010000001.1"/>
</dbReference>
<keyword evidence="2 5" id="KW-0645">Protease</keyword>
<dbReference type="PROSITE" id="PS51892">
    <property type="entry name" value="SUBTILASE"/>
    <property type="match status" value="1"/>
</dbReference>
<dbReference type="InterPro" id="IPR022398">
    <property type="entry name" value="Peptidase_S8_His-AS"/>
</dbReference>
<dbReference type="PROSITE" id="PS00136">
    <property type="entry name" value="SUBTILASE_ASP"/>
    <property type="match status" value="1"/>
</dbReference>
<gene>
    <name evidence="10" type="ORF">QFZ26_000716</name>
</gene>
<evidence type="ECO:0000256" key="4">
    <source>
        <dbReference type="ARBA" id="ARBA00022825"/>
    </source>
</evidence>
<evidence type="ECO:0000313" key="10">
    <source>
        <dbReference type="EMBL" id="MDQ0893161.1"/>
    </source>
</evidence>
<evidence type="ECO:0000313" key="11">
    <source>
        <dbReference type="Proteomes" id="UP001239083"/>
    </source>
</evidence>
<dbReference type="EMBL" id="JAUSYY010000001">
    <property type="protein sequence ID" value="MDQ0893161.1"/>
    <property type="molecule type" value="Genomic_DNA"/>
</dbReference>
<feature type="region of interest" description="Disordered" evidence="7">
    <location>
        <begin position="194"/>
        <end position="215"/>
    </location>
</feature>
<dbReference type="Proteomes" id="UP001239083">
    <property type="component" value="Unassembled WGS sequence"/>
</dbReference>
<accession>A0ABU0R511</accession>
<reference evidence="10 11" key="1">
    <citation type="submission" date="2023-07" db="EMBL/GenBank/DDBJ databases">
        <title>Comparative genomics of wheat-associated soil bacteria to identify genetic determinants of phenazine resistance.</title>
        <authorList>
            <person name="Mouncey N."/>
        </authorList>
    </citation>
    <scope>NUCLEOTIDE SEQUENCE [LARGE SCALE GENOMIC DNA]</scope>
    <source>
        <strain evidence="10 11">V3I3</strain>
    </source>
</reference>
<name>A0ABU0R511_9MICO</name>
<dbReference type="InterPro" id="IPR023828">
    <property type="entry name" value="Peptidase_S8_Ser-AS"/>
</dbReference>
<dbReference type="PROSITE" id="PS00138">
    <property type="entry name" value="SUBTILASE_SER"/>
    <property type="match status" value="1"/>
</dbReference>
<dbReference type="InterPro" id="IPR000209">
    <property type="entry name" value="Peptidase_S8/S53_dom"/>
</dbReference>
<evidence type="ECO:0000256" key="5">
    <source>
        <dbReference type="PROSITE-ProRule" id="PRU01240"/>
    </source>
</evidence>
<evidence type="ECO:0000256" key="1">
    <source>
        <dbReference type="ARBA" id="ARBA00011073"/>
    </source>
</evidence>
<dbReference type="Gene3D" id="3.40.50.200">
    <property type="entry name" value="Peptidase S8/S53 domain"/>
    <property type="match status" value="2"/>
</dbReference>
<proteinExistence type="inferred from homology"/>
<dbReference type="PANTHER" id="PTHR43806">
    <property type="entry name" value="PEPTIDASE S8"/>
    <property type="match status" value="1"/>
</dbReference>
<feature type="compositionally biased region" description="Polar residues" evidence="7">
    <location>
        <begin position="30"/>
        <end position="43"/>
    </location>
</feature>
<evidence type="ECO:0000256" key="3">
    <source>
        <dbReference type="ARBA" id="ARBA00022801"/>
    </source>
</evidence>
<dbReference type="InterPro" id="IPR015500">
    <property type="entry name" value="Peptidase_S8_subtilisin-rel"/>
</dbReference>
<dbReference type="InterPro" id="IPR023827">
    <property type="entry name" value="Peptidase_S8_Asp-AS"/>
</dbReference>
<dbReference type="PANTHER" id="PTHR43806:SF11">
    <property type="entry name" value="CEREVISIN-RELATED"/>
    <property type="match status" value="1"/>
</dbReference>
<dbReference type="SUPFAM" id="SSF52743">
    <property type="entry name" value="Subtilisin-like"/>
    <property type="match status" value="1"/>
</dbReference>
<evidence type="ECO:0000256" key="6">
    <source>
        <dbReference type="RuleBase" id="RU003355"/>
    </source>
</evidence>
<dbReference type="Gene3D" id="2.60.120.380">
    <property type="match status" value="1"/>
</dbReference>
<feature type="active site" description="Charge relay system" evidence="5">
    <location>
        <position position="247"/>
    </location>
</feature>
<evidence type="ECO:0000256" key="7">
    <source>
        <dbReference type="SAM" id="MobiDB-lite"/>
    </source>
</evidence>
<feature type="domain" description="Peptidase S8/S53" evidence="9">
    <location>
        <begin position="238"/>
        <end position="672"/>
    </location>
</feature>
<dbReference type="PRINTS" id="PR00723">
    <property type="entry name" value="SUBTILISIN"/>
</dbReference>
<comment type="similarity">
    <text evidence="1 5 6">Belongs to the peptidase S8 family.</text>
</comment>
<keyword evidence="3 5" id="KW-0378">Hydrolase</keyword>
<keyword evidence="8" id="KW-0732">Signal</keyword>
<dbReference type="InterPro" id="IPR050131">
    <property type="entry name" value="Peptidase_S8_subtilisin-like"/>
</dbReference>
<keyword evidence="11" id="KW-1185">Reference proteome</keyword>
<feature type="signal peptide" evidence="8">
    <location>
        <begin position="1"/>
        <end position="30"/>
    </location>
</feature>
<keyword evidence="4 5" id="KW-0720">Serine protease</keyword>
<protein>
    <submittedName>
        <fullName evidence="10">HAF family extracellular repeat protein</fullName>
    </submittedName>
</protein>
<evidence type="ECO:0000256" key="2">
    <source>
        <dbReference type="ARBA" id="ARBA00022670"/>
    </source>
</evidence>
<evidence type="ECO:0000259" key="9">
    <source>
        <dbReference type="Pfam" id="PF00082"/>
    </source>
</evidence>
<feature type="region of interest" description="Disordered" evidence="7">
    <location>
        <begin position="27"/>
        <end position="98"/>
    </location>
</feature>